<dbReference type="Pfam" id="PF24963">
    <property type="entry name" value="DUF7768"/>
    <property type="match status" value="1"/>
</dbReference>
<proteinExistence type="predicted"/>
<protein>
    <recommendedName>
        <fullName evidence="1">DUF7768 domain-containing protein</fullName>
    </recommendedName>
</protein>
<reference evidence="2 3" key="1">
    <citation type="submission" date="2018-08" db="EMBL/GenBank/DDBJ databases">
        <title>Murine metabolic-syndrome-specific gut microbial biobank.</title>
        <authorList>
            <person name="Liu C."/>
        </authorList>
    </citation>
    <scope>NUCLEOTIDE SEQUENCE [LARGE SCALE GENOMIC DNA]</scope>
    <source>
        <strain evidence="2 3">X69</strain>
    </source>
</reference>
<organism evidence="2 3">
    <name type="scientific">Anaerotruncus colihominis</name>
    <dbReference type="NCBI Taxonomy" id="169435"/>
    <lineage>
        <taxon>Bacteria</taxon>
        <taxon>Bacillati</taxon>
        <taxon>Bacillota</taxon>
        <taxon>Clostridia</taxon>
        <taxon>Eubacteriales</taxon>
        <taxon>Oscillospiraceae</taxon>
        <taxon>Anaerotruncus</taxon>
    </lineage>
</organism>
<feature type="domain" description="DUF7768" evidence="1">
    <location>
        <begin position="4"/>
        <end position="66"/>
    </location>
</feature>
<name>A0A845RJ50_9FIRM</name>
<evidence type="ECO:0000313" key="3">
    <source>
        <dbReference type="Proteomes" id="UP000446348"/>
    </source>
</evidence>
<evidence type="ECO:0000259" key="1">
    <source>
        <dbReference type="Pfam" id="PF24963"/>
    </source>
</evidence>
<comment type="caution">
    <text evidence="2">The sequence shown here is derived from an EMBL/GenBank/DDBJ whole genome shotgun (WGS) entry which is preliminary data.</text>
</comment>
<dbReference type="AlphaFoldDB" id="A0A845RJ50"/>
<sequence length="155" mass="16971">MKRPLAYITAPWSKNPHENAASAASYCRQVYDAGYSPVCPVLFLPLFLKDEIPQEHKDGIDIARDFVVAKSAKLRFRLSAKTASAPLLLLSPQNLQFCGDPDYRSHVLVVCGHSTDETVKNDIATAERLRITATTLDGILTVKGQGREKGGAHHA</sequence>
<gene>
    <name evidence="2" type="ORF">D3Z39_12080</name>
</gene>
<accession>A0A845RJ50</accession>
<dbReference type="Proteomes" id="UP000446348">
    <property type="component" value="Unassembled WGS sequence"/>
</dbReference>
<evidence type="ECO:0000313" key="2">
    <source>
        <dbReference type="EMBL" id="NBI79593.1"/>
    </source>
</evidence>
<dbReference type="EMBL" id="QXWZ01000022">
    <property type="protein sequence ID" value="NBI79593.1"/>
    <property type="molecule type" value="Genomic_DNA"/>
</dbReference>
<dbReference type="OrthoDB" id="1854640at2"/>
<dbReference type="InterPro" id="IPR056670">
    <property type="entry name" value="DUF7768"/>
</dbReference>
<dbReference type="RefSeq" id="WP_160210334.1">
    <property type="nucleotide sequence ID" value="NZ_QXWZ01000022.1"/>
</dbReference>